<proteinExistence type="predicted"/>
<evidence type="ECO:0000256" key="1">
    <source>
        <dbReference type="SAM" id="Phobius"/>
    </source>
</evidence>
<accession>A0ABU1U0P3</accession>
<dbReference type="EMBL" id="JAVDWA010000003">
    <property type="protein sequence ID" value="MDR7073017.1"/>
    <property type="molecule type" value="Genomic_DNA"/>
</dbReference>
<dbReference type="RefSeq" id="WP_310258450.1">
    <property type="nucleotide sequence ID" value="NZ_JAVDWA010000003.1"/>
</dbReference>
<keyword evidence="1" id="KW-0812">Transmembrane</keyword>
<reference evidence="2 3" key="1">
    <citation type="submission" date="2023-07" db="EMBL/GenBank/DDBJ databases">
        <title>Sorghum-associated microbial communities from plants grown in Nebraska, USA.</title>
        <authorList>
            <person name="Schachtman D."/>
        </authorList>
    </citation>
    <scope>NUCLEOTIDE SEQUENCE [LARGE SCALE GENOMIC DNA]</scope>
    <source>
        <strain evidence="2 3">BE211</strain>
    </source>
</reference>
<keyword evidence="1" id="KW-0472">Membrane</keyword>
<dbReference type="Proteomes" id="UP001258181">
    <property type="component" value="Unassembled WGS sequence"/>
</dbReference>
<comment type="caution">
    <text evidence="2">The sequence shown here is derived from an EMBL/GenBank/DDBJ whole genome shotgun (WGS) entry which is preliminary data.</text>
</comment>
<keyword evidence="2" id="KW-0132">Cell division</keyword>
<gene>
    <name evidence="2" type="ORF">J2X07_002003</name>
</gene>
<protein>
    <submittedName>
        <fullName evidence="2">Cell division protein FtsI/penicillin-binding protein 2</fullName>
    </submittedName>
</protein>
<name>A0ABU1U0P3_9BACL</name>
<dbReference type="GO" id="GO:0051301">
    <property type="term" value="P:cell division"/>
    <property type="evidence" value="ECO:0007669"/>
    <property type="project" value="UniProtKB-KW"/>
</dbReference>
<keyword evidence="3" id="KW-1185">Reference proteome</keyword>
<organism evidence="2 3">
    <name type="scientific">Fictibacillus barbaricus</name>
    <dbReference type="NCBI Taxonomy" id="182136"/>
    <lineage>
        <taxon>Bacteria</taxon>
        <taxon>Bacillati</taxon>
        <taxon>Bacillota</taxon>
        <taxon>Bacilli</taxon>
        <taxon>Bacillales</taxon>
        <taxon>Fictibacillaceae</taxon>
        <taxon>Fictibacillus</taxon>
    </lineage>
</organism>
<keyword evidence="1" id="KW-1133">Transmembrane helix</keyword>
<feature type="transmembrane region" description="Helical" evidence="1">
    <location>
        <begin position="17"/>
        <end position="36"/>
    </location>
</feature>
<sequence>MRVEETIQQRKDRAFRYHLYLAFIILLFTILIIRAYDLQVSHGKEARAKSETYEDVVVKKSIFNDQYYSSQKNTPLQKGIKSTND</sequence>
<evidence type="ECO:0000313" key="2">
    <source>
        <dbReference type="EMBL" id="MDR7073017.1"/>
    </source>
</evidence>
<keyword evidence="2" id="KW-0131">Cell cycle</keyword>
<evidence type="ECO:0000313" key="3">
    <source>
        <dbReference type="Proteomes" id="UP001258181"/>
    </source>
</evidence>